<reference evidence="3" key="1">
    <citation type="journal article" date="2006" name="Science">
        <title>Ancient noncoding elements conserved in the human genome.</title>
        <authorList>
            <person name="Venkatesh B."/>
            <person name="Kirkness E.F."/>
            <person name="Loh Y.H."/>
            <person name="Halpern A.L."/>
            <person name="Lee A.P."/>
            <person name="Johnson J."/>
            <person name="Dandona N."/>
            <person name="Viswanathan L.D."/>
            <person name="Tay A."/>
            <person name="Venter J.C."/>
            <person name="Strausberg R.L."/>
            <person name="Brenner S."/>
        </authorList>
    </citation>
    <scope>NUCLEOTIDE SEQUENCE [LARGE SCALE GENOMIC DNA]</scope>
</reference>
<dbReference type="STRING" id="7868.ENSCMIP00000034758"/>
<feature type="compositionally biased region" description="Polar residues" evidence="1">
    <location>
        <begin position="630"/>
        <end position="644"/>
    </location>
</feature>
<feature type="region of interest" description="Disordered" evidence="1">
    <location>
        <begin position="577"/>
        <end position="601"/>
    </location>
</feature>
<accession>A0A4W3J9J4</accession>
<feature type="region of interest" description="Disordered" evidence="1">
    <location>
        <begin position="625"/>
        <end position="705"/>
    </location>
</feature>
<keyword evidence="3" id="KW-1185">Reference proteome</keyword>
<feature type="region of interest" description="Disordered" evidence="1">
    <location>
        <begin position="549"/>
        <end position="568"/>
    </location>
</feature>
<reference evidence="3" key="2">
    <citation type="journal article" date="2007" name="PLoS Biol.">
        <title>Survey sequencing and comparative analysis of the elephant shark (Callorhinchus milii) genome.</title>
        <authorList>
            <person name="Venkatesh B."/>
            <person name="Kirkness E.F."/>
            <person name="Loh Y.H."/>
            <person name="Halpern A.L."/>
            <person name="Lee A.P."/>
            <person name="Johnson J."/>
            <person name="Dandona N."/>
            <person name="Viswanathan L.D."/>
            <person name="Tay A."/>
            <person name="Venter J.C."/>
            <person name="Strausberg R.L."/>
            <person name="Brenner S."/>
        </authorList>
    </citation>
    <scope>NUCLEOTIDE SEQUENCE [LARGE SCALE GENOMIC DNA]</scope>
</reference>
<feature type="compositionally biased region" description="Basic and acidic residues" evidence="1">
    <location>
        <begin position="834"/>
        <end position="851"/>
    </location>
</feature>
<reference evidence="2" key="5">
    <citation type="submission" date="2025-09" db="UniProtKB">
        <authorList>
            <consortium name="Ensembl"/>
        </authorList>
    </citation>
    <scope>IDENTIFICATION</scope>
</reference>
<feature type="compositionally biased region" description="Acidic residues" evidence="1">
    <location>
        <begin position="891"/>
        <end position="901"/>
    </location>
</feature>
<feature type="compositionally biased region" description="Basic and acidic residues" evidence="1">
    <location>
        <begin position="36"/>
        <end position="50"/>
    </location>
</feature>
<proteinExistence type="predicted"/>
<feature type="compositionally biased region" description="Polar residues" evidence="1">
    <location>
        <begin position="453"/>
        <end position="462"/>
    </location>
</feature>
<feature type="region of interest" description="Disordered" evidence="1">
    <location>
        <begin position="251"/>
        <end position="295"/>
    </location>
</feature>
<dbReference type="AlphaFoldDB" id="A0A4W3J9J4"/>
<dbReference type="GeneTree" id="ENSGT01110000270497"/>
<evidence type="ECO:0000313" key="2">
    <source>
        <dbReference type="Ensembl" id="ENSCMIP00000034758.1"/>
    </source>
</evidence>
<feature type="region of interest" description="Disordered" evidence="1">
    <location>
        <begin position="394"/>
        <end position="488"/>
    </location>
</feature>
<dbReference type="InParanoid" id="A0A4W3J9J4"/>
<dbReference type="Proteomes" id="UP000314986">
    <property type="component" value="Unassembled WGS sequence"/>
</dbReference>
<feature type="compositionally biased region" description="Polar residues" evidence="1">
    <location>
        <begin position="394"/>
        <end position="407"/>
    </location>
</feature>
<evidence type="ECO:0000256" key="1">
    <source>
        <dbReference type="SAM" id="MobiDB-lite"/>
    </source>
</evidence>
<feature type="region of interest" description="Disordered" evidence="1">
    <location>
        <begin position="1"/>
        <end position="63"/>
    </location>
</feature>
<organism evidence="2 3">
    <name type="scientific">Callorhinchus milii</name>
    <name type="common">Ghost shark</name>
    <dbReference type="NCBI Taxonomy" id="7868"/>
    <lineage>
        <taxon>Eukaryota</taxon>
        <taxon>Metazoa</taxon>
        <taxon>Chordata</taxon>
        <taxon>Craniata</taxon>
        <taxon>Vertebrata</taxon>
        <taxon>Chondrichthyes</taxon>
        <taxon>Holocephali</taxon>
        <taxon>Chimaeriformes</taxon>
        <taxon>Callorhinchidae</taxon>
        <taxon>Callorhinchus</taxon>
    </lineage>
</organism>
<name>A0A4W3J9J4_CALMI</name>
<dbReference type="Ensembl" id="ENSCMIT00000035278.1">
    <property type="protein sequence ID" value="ENSCMIP00000034758.1"/>
    <property type="gene ID" value="ENSCMIG00000014731.1"/>
</dbReference>
<sequence length="928" mass="100513">MSSQRHRKRRDTSEKNKRPKGQNKGVVSEEEEDEDVRLQELNKGMKEENVQPHGQKRSGSGSEFKVLDIDLWMPITEDEGADNRAKSGVKKQMAKEFGRSNPSPTGRATPPVSTDPGANVPPEELHQKQTGTGGQDPAGSSTAEPAVTEGCPAQADECPAERARKKPGRGTLRAIELERNLNQNLVKAVVPWLGRSQLLCGNQSKAQLLRQRLEAGGIKTTPVFALLLLVFRIDQVGCKKMIEERSARLHEAEKERATEKRKFLENAQAEEKGKEKAKESRAQLSSPITKKNINLGNGKHMEINKFPVNPTVPKERLKTVMELLYEKRKESRAKARAREREIANLQCPLVIMPQQPPLVQTVVLPQQGVLGASVPSAHSQPLLNLLIENRDSQRVTSARQTEGQQLAQGAMSVPTVQGTSQLPAPPHQLVNPEPQIIRHSATPGQPWHPNPCPTENSPTMYSKLQVPAPNVQQPQPQASRPPAPLPPQTQMNQFSLVLTPQGLVLIPVKPVTRVTTDGISTPAGTGPPLSHLGGAAMLHSVTPSLTAAPLPPTNVLDNSAGTAASNKADQRLRAGVRGAQEDTEPGTVPSTSRQAQPVNTSVSAVSTCAPAGNAMQLATGNIMVAGPDVSPTNPSLSQPSSTQHPPAAQPAVPPSLDSDGGARQPEQRPHGQEVCKTVGGLITCPDQPEGSSSSRPAGKQPPAGEAPVQFSLLFHNETEARCRNWLRGRSGVPLAGVSIKLPYLPPFVGNMKALANLLLQKKNLEQNVSGFWPSEQTEVTGSQGRVEMMRGLVQETLRSNPGYHLLKARFLSAFTFPAFLASLPAYQGPSSKSRLLETKTTDERGEGKDENFMDSAVEQDTEETRSIAPAPSLSTTEQPQEAAIESRDPEICQDSENDQDTELTQGIGHRLRLRRRNRKQTGRSVTQC</sequence>
<feature type="compositionally biased region" description="Polar residues" evidence="1">
    <location>
        <begin position="588"/>
        <end position="601"/>
    </location>
</feature>
<feature type="compositionally biased region" description="Polar residues" evidence="1">
    <location>
        <begin position="283"/>
        <end position="295"/>
    </location>
</feature>
<feature type="compositionally biased region" description="Basic residues" evidence="1">
    <location>
        <begin position="909"/>
        <end position="921"/>
    </location>
</feature>
<feature type="region of interest" description="Disordered" evidence="1">
    <location>
        <begin position="76"/>
        <end position="166"/>
    </location>
</feature>
<feature type="compositionally biased region" description="Basic and acidic residues" evidence="1">
    <location>
        <begin position="251"/>
        <end position="281"/>
    </location>
</feature>
<feature type="compositionally biased region" description="Basic residues" evidence="1">
    <location>
        <begin position="1"/>
        <end position="10"/>
    </location>
</feature>
<feature type="compositionally biased region" description="Low complexity" evidence="1">
    <location>
        <begin position="465"/>
        <end position="478"/>
    </location>
</feature>
<evidence type="ECO:0000313" key="3">
    <source>
        <dbReference type="Proteomes" id="UP000314986"/>
    </source>
</evidence>
<protein>
    <submittedName>
        <fullName evidence="2">Uncharacterized protein</fullName>
    </submittedName>
</protein>
<feature type="compositionally biased region" description="Polar residues" evidence="1">
    <location>
        <begin position="555"/>
        <end position="567"/>
    </location>
</feature>
<feature type="region of interest" description="Disordered" evidence="1">
    <location>
        <begin position="827"/>
        <end position="928"/>
    </location>
</feature>
<reference evidence="2" key="4">
    <citation type="submission" date="2025-08" db="UniProtKB">
        <authorList>
            <consortium name="Ensembl"/>
        </authorList>
    </citation>
    <scope>IDENTIFICATION</scope>
</reference>
<reference evidence="3" key="3">
    <citation type="journal article" date="2014" name="Nature">
        <title>Elephant shark genome provides unique insights into gnathostome evolution.</title>
        <authorList>
            <consortium name="International Elephant Shark Genome Sequencing Consortium"/>
            <person name="Venkatesh B."/>
            <person name="Lee A.P."/>
            <person name="Ravi V."/>
            <person name="Maurya A.K."/>
            <person name="Lian M.M."/>
            <person name="Swann J.B."/>
            <person name="Ohta Y."/>
            <person name="Flajnik M.F."/>
            <person name="Sutoh Y."/>
            <person name="Kasahara M."/>
            <person name="Hoon S."/>
            <person name="Gangu V."/>
            <person name="Roy S.W."/>
            <person name="Irimia M."/>
            <person name="Korzh V."/>
            <person name="Kondrychyn I."/>
            <person name="Lim Z.W."/>
            <person name="Tay B.H."/>
            <person name="Tohari S."/>
            <person name="Kong K.W."/>
            <person name="Ho S."/>
            <person name="Lorente-Galdos B."/>
            <person name="Quilez J."/>
            <person name="Marques-Bonet T."/>
            <person name="Raney B.J."/>
            <person name="Ingham P.W."/>
            <person name="Tay A."/>
            <person name="Hillier L.W."/>
            <person name="Minx P."/>
            <person name="Boehm T."/>
            <person name="Wilson R.K."/>
            <person name="Brenner S."/>
            <person name="Warren W.C."/>
        </authorList>
    </citation>
    <scope>NUCLEOTIDE SEQUENCE [LARGE SCALE GENOMIC DNA]</scope>
</reference>